<evidence type="ECO:0000259" key="1">
    <source>
        <dbReference type="Pfam" id="PF12680"/>
    </source>
</evidence>
<name>A0A917WMX6_9ACTN</name>
<accession>A0A917WMX6</accession>
<evidence type="ECO:0000313" key="2">
    <source>
        <dbReference type="EMBL" id="GGM17420.1"/>
    </source>
</evidence>
<reference evidence="2" key="1">
    <citation type="journal article" date="2014" name="Int. J. Syst. Evol. Microbiol.">
        <title>Complete genome sequence of Corynebacterium casei LMG S-19264T (=DSM 44701T), isolated from a smear-ripened cheese.</title>
        <authorList>
            <consortium name="US DOE Joint Genome Institute (JGI-PGF)"/>
            <person name="Walter F."/>
            <person name="Albersmeier A."/>
            <person name="Kalinowski J."/>
            <person name="Ruckert C."/>
        </authorList>
    </citation>
    <scope>NUCLEOTIDE SEQUENCE</scope>
    <source>
        <strain evidence="2">CGMCC 4.7308</strain>
    </source>
</reference>
<gene>
    <name evidence="2" type="ORF">GCM10011594_41880</name>
</gene>
<dbReference type="EMBL" id="BMNA01000018">
    <property type="protein sequence ID" value="GGM17420.1"/>
    <property type="molecule type" value="Genomic_DNA"/>
</dbReference>
<comment type="caution">
    <text evidence="2">The sequence shown here is derived from an EMBL/GenBank/DDBJ whole genome shotgun (WGS) entry which is preliminary data.</text>
</comment>
<dbReference type="Pfam" id="PF12680">
    <property type="entry name" value="SnoaL_2"/>
    <property type="match status" value="1"/>
</dbReference>
<evidence type="ECO:0000313" key="3">
    <source>
        <dbReference type="Proteomes" id="UP000655208"/>
    </source>
</evidence>
<dbReference type="Proteomes" id="UP000655208">
    <property type="component" value="Unassembled WGS sequence"/>
</dbReference>
<organism evidence="2 3">
    <name type="scientific">Nakamurella endophytica</name>
    <dbReference type="NCBI Taxonomy" id="1748367"/>
    <lineage>
        <taxon>Bacteria</taxon>
        <taxon>Bacillati</taxon>
        <taxon>Actinomycetota</taxon>
        <taxon>Actinomycetes</taxon>
        <taxon>Nakamurellales</taxon>
        <taxon>Nakamurellaceae</taxon>
        <taxon>Nakamurella</taxon>
    </lineage>
</organism>
<dbReference type="InterPro" id="IPR037401">
    <property type="entry name" value="SnoaL-like"/>
</dbReference>
<protein>
    <recommendedName>
        <fullName evidence="1">SnoaL-like domain-containing protein</fullName>
    </recommendedName>
</protein>
<proteinExistence type="predicted"/>
<dbReference type="SUPFAM" id="SSF54427">
    <property type="entry name" value="NTF2-like"/>
    <property type="match status" value="1"/>
</dbReference>
<reference evidence="2" key="2">
    <citation type="submission" date="2020-09" db="EMBL/GenBank/DDBJ databases">
        <authorList>
            <person name="Sun Q."/>
            <person name="Zhou Y."/>
        </authorList>
    </citation>
    <scope>NUCLEOTIDE SEQUENCE</scope>
    <source>
        <strain evidence="2">CGMCC 4.7308</strain>
    </source>
</reference>
<keyword evidence="3" id="KW-1185">Reference proteome</keyword>
<sequence>MDTTRDLPHQLNQEWADAFNAGDLPRLMTMYEPDAVLVPGPGAAPVHGLPAIESAMRWFLALGGRLQYTPRHWLVQGDLVLSSVAFEMDGGRDEAGNPVELRGVTDEVARRQADGSWKYVIDHPFGGAA</sequence>
<feature type="domain" description="SnoaL-like" evidence="1">
    <location>
        <begin position="13"/>
        <end position="105"/>
    </location>
</feature>
<dbReference type="Gene3D" id="3.10.450.50">
    <property type="match status" value="1"/>
</dbReference>
<dbReference type="RefSeq" id="WP_188944811.1">
    <property type="nucleotide sequence ID" value="NZ_BMNA01000018.1"/>
</dbReference>
<dbReference type="AlphaFoldDB" id="A0A917WMX6"/>
<dbReference type="InterPro" id="IPR032710">
    <property type="entry name" value="NTF2-like_dom_sf"/>
</dbReference>